<keyword evidence="2" id="KW-1185">Reference proteome</keyword>
<proteinExistence type="predicted"/>
<sequence>MISATYPTPRLNWDALREVAVCADRSTCATLMLSCRFFYHEAAKSILFNNIRLLGEKDVLRFLQFLQADNGSRFQYARHLTLCSLYGLKAHTAASLIRSMDRMPQLERLSIESGDSELRLYPALADVMAKFTHLRHLDITYAGHVTCALLKSMQSALVSISLNWCNYPRSFFEAKVGRDLLANYHPVLLLARWAPTLEELSCHSWRTGMKVPVFPHVYPRLRVLQIEKDDLPLIAPFIRAFPNLRQLDFRTDQQHADAYDDCEEHALPAEIRQHRQRNIASQLAPNGPGTWQHLEELVGSLADLYLLGLTSQVSAVRLYTELNAANLGLLSVVLSYARPLHVMIEGDGALLTHPQRSLAKILYEPWAARLESLSVELHLGEQDGDVDIPSLLHALARTLSQLPMRRLRLNLITTWLDPTPDPPEDFETWMATETHGWPEPRPPSPAPLTPAEVMLQSFDVDAFVRTLGDATPSLQDAVVQVVGPRSSGRRVAVIAKSKIYVDADMDADMSEDPLSYD</sequence>
<dbReference type="AlphaFoldDB" id="A0A371DB64"/>
<evidence type="ECO:0008006" key="3">
    <source>
        <dbReference type="Google" id="ProtNLM"/>
    </source>
</evidence>
<gene>
    <name evidence="1" type="ORF">OH76DRAFT_511246</name>
</gene>
<dbReference type="SUPFAM" id="SSF52047">
    <property type="entry name" value="RNI-like"/>
    <property type="match status" value="1"/>
</dbReference>
<name>A0A371DB64_9APHY</name>
<reference evidence="1 2" key="1">
    <citation type="journal article" date="2018" name="Biotechnol. Biofuels">
        <title>Integrative visual omics of the white-rot fungus Polyporus brumalis exposes the biotechnological potential of its oxidative enzymes for delignifying raw plant biomass.</title>
        <authorList>
            <person name="Miyauchi S."/>
            <person name="Rancon A."/>
            <person name="Drula E."/>
            <person name="Hage H."/>
            <person name="Chaduli D."/>
            <person name="Favel A."/>
            <person name="Grisel S."/>
            <person name="Henrissat B."/>
            <person name="Herpoel-Gimbert I."/>
            <person name="Ruiz-Duenas F.J."/>
            <person name="Chevret D."/>
            <person name="Hainaut M."/>
            <person name="Lin J."/>
            <person name="Wang M."/>
            <person name="Pangilinan J."/>
            <person name="Lipzen A."/>
            <person name="Lesage-Meessen L."/>
            <person name="Navarro D."/>
            <person name="Riley R."/>
            <person name="Grigoriev I.V."/>
            <person name="Zhou S."/>
            <person name="Raouche S."/>
            <person name="Rosso M.N."/>
        </authorList>
    </citation>
    <scope>NUCLEOTIDE SEQUENCE [LARGE SCALE GENOMIC DNA]</scope>
    <source>
        <strain evidence="1 2">BRFM 1820</strain>
    </source>
</reference>
<dbReference type="Gene3D" id="3.80.10.10">
    <property type="entry name" value="Ribonuclease Inhibitor"/>
    <property type="match status" value="1"/>
</dbReference>
<dbReference type="OrthoDB" id="2755060at2759"/>
<evidence type="ECO:0000313" key="1">
    <source>
        <dbReference type="EMBL" id="RDX49767.1"/>
    </source>
</evidence>
<evidence type="ECO:0000313" key="2">
    <source>
        <dbReference type="Proteomes" id="UP000256964"/>
    </source>
</evidence>
<organism evidence="1 2">
    <name type="scientific">Lentinus brumalis</name>
    <dbReference type="NCBI Taxonomy" id="2498619"/>
    <lineage>
        <taxon>Eukaryota</taxon>
        <taxon>Fungi</taxon>
        <taxon>Dikarya</taxon>
        <taxon>Basidiomycota</taxon>
        <taxon>Agaricomycotina</taxon>
        <taxon>Agaricomycetes</taxon>
        <taxon>Polyporales</taxon>
        <taxon>Polyporaceae</taxon>
        <taxon>Lentinus</taxon>
    </lineage>
</organism>
<dbReference type="EMBL" id="KZ857403">
    <property type="protein sequence ID" value="RDX49767.1"/>
    <property type="molecule type" value="Genomic_DNA"/>
</dbReference>
<dbReference type="Proteomes" id="UP000256964">
    <property type="component" value="Unassembled WGS sequence"/>
</dbReference>
<accession>A0A371DB64</accession>
<dbReference type="InterPro" id="IPR032675">
    <property type="entry name" value="LRR_dom_sf"/>
</dbReference>
<protein>
    <recommendedName>
        <fullName evidence="3">F-box domain-containing protein</fullName>
    </recommendedName>
</protein>